<keyword evidence="6" id="KW-0631">Potassium channel</keyword>
<dbReference type="Pfam" id="PF06736">
    <property type="entry name" value="TMEM175"/>
    <property type="match status" value="2"/>
</dbReference>
<feature type="transmembrane region" description="Helical" evidence="17">
    <location>
        <begin position="349"/>
        <end position="367"/>
    </location>
</feature>
<evidence type="ECO:0000256" key="17">
    <source>
        <dbReference type="SAM" id="Phobius"/>
    </source>
</evidence>
<evidence type="ECO:0000256" key="4">
    <source>
        <dbReference type="ARBA" id="ARBA00022538"/>
    </source>
</evidence>
<evidence type="ECO:0000256" key="6">
    <source>
        <dbReference type="ARBA" id="ARBA00022826"/>
    </source>
</evidence>
<keyword evidence="3" id="KW-0813">Transport</keyword>
<reference evidence="19" key="1">
    <citation type="submission" date="2025-08" db="UniProtKB">
        <authorList>
            <consortium name="RefSeq"/>
        </authorList>
    </citation>
    <scope>IDENTIFICATION</scope>
</reference>
<evidence type="ECO:0000256" key="13">
    <source>
        <dbReference type="ARBA" id="ARBA00030477"/>
    </source>
</evidence>
<evidence type="ECO:0000256" key="1">
    <source>
        <dbReference type="ARBA" id="ARBA00004141"/>
    </source>
</evidence>
<comment type="similarity">
    <text evidence="2">Belongs to the TMEM175 family.</text>
</comment>
<keyword evidence="5 17" id="KW-0812">Transmembrane</keyword>
<keyword evidence="11" id="KW-0407">Ion channel</keyword>
<evidence type="ECO:0000256" key="16">
    <source>
        <dbReference type="ARBA" id="ARBA00044317"/>
    </source>
</evidence>
<evidence type="ECO:0000256" key="12">
    <source>
        <dbReference type="ARBA" id="ARBA00024169"/>
    </source>
</evidence>
<evidence type="ECO:0000256" key="9">
    <source>
        <dbReference type="ARBA" id="ARBA00023065"/>
    </source>
</evidence>
<comment type="subcellular location">
    <subcellularLocation>
        <location evidence="1">Membrane</location>
        <topology evidence="1">Multi-pass membrane protein</topology>
    </subcellularLocation>
</comment>
<comment type="catalytic activity">
    <reaction evidence="14">
        <text>K(+)(in) = K(+)(out)</text>
        <dbReference type="Rhea" id="RHEA:29463"/>
        <dbReference type="ChEBI" id="CHEBI:29103"/>
    </reaction>
</comment>
<feature type="transmembrane region" description="Helical" evidence="17">
    <location>
        <begin position="388"/>
        <end position="407"/>
    </location>
</feature>
<evidence type="ECO:0000256" key="5">
    <source>
        <dbReference type="ARBA" id="ARBA00022692"/>
    </source>
</evidence>
<evidence type="ECO:0000256" key="11">
    <source>
        <dbReference type="ARBA" id="ARBA00023303"/>
    </source>
</evidence>
<keyword evidence="18" id="KW-1185">Reference proteome</keyword>
<keyword evidence="10 17" id="KW-0472">Membrane</keyword>
<evidence type="ECO:0000313" key="18">
    <source>
        <dbReference type="Proteomes" id="UP001652625"/>
    </source>
</evidence>
<dbReference type="InterPro" id="IPR010617">
    <property type="entry name" value="TMEM175-like"/>
</dbReference>
<dbReference type="GeneID" id="124815817"/>
<organism evidence="18 19">
    <name type="scientific">Hydra vulgaris</name>
    <name type="common">Hydra</name>
    <name type="synonym">Hydra attenuata</name>
    <dbReference type="NCBI Taxonomy" id="6087"/>
    <lineage>
        <taxon>Eukaryota</taxon>
        <taxon>Metazoa</taxon>
        <taxon>Cnidaria</taxon>
        <taxon>Hydrozoa</taxon>
        <taxon>Hydroidolina</taxon>
        <taxon>Anthoathecata</taxon>
        <taxon>Aplanulata</taxon>
        <taxon>Hydridae</taxon>
        <taxon>Hydra</taxon>
    </lineage>
</organism>
<feature type="transmembrane region" description="Helical" evidence="17">
    <location>
        <begin position="231"/>
        <end position="248"/>
    </location>
</feature>
<comment type="catalytic activity">
    <reaction evidence="12">
        <text>H(+)(in) = H(+)(out)</text>
        <dbReference type="Rhea" id="RHEA:34979"/>
        <dbReference type="ChEBI" id="CHEBI:15378"/>
    </reaction>
</comment>
<name>A0ABM4DB30_HYDVU</name>
<evidence type="ECO:0000313" key="19">
    <source>
        <dbReference type="RefSeq" id="XP_065671560.1"/>
    </source>
</evidence>
<feature type="transmembrane region" description="Helical" evidence="17">
    <location>
        <begin position="493"/>
        <end position="513"/>
    </location>
</feature>
<dbReference type="RefSeq" id="XP_065671560.1">
    <property type="nucleotide sequence ID" value="XM_065815488.1"/>
</dbReference>
<sequence length="560" mass="64340">MFLTKIVQLVNEFTFRKKSQILQNSRSNTPTEMENEITAELEKDKYLNHLRTIEEHYDEHLNEILSNALHRGDVVSADRLLGYTDALMATCATFLVIPIRNLREMEANESLWSFVLRIRAQFIMFFFGFIVVLNIWENINIRAMVVKRVDDFILIFVIVSHLATSILPFSLALQGNFSDEKVSIILTCSILGFIQIIDIILVLYAMNTPKVLHIEMQNWNKFELKRFRNRFLIRPSISLAMIVLGAIFCFVHYIVSWVIIGVFTFMPTIRKLILFYQRRISNPINMKKEMFSFYFSKGNISKDRVESMSDAATAIIASILVLDITIENIPTKASVKESGLHTSLALMKLQFLTFLAAFTMVSLLWYTNHTVLHLFKTVTTLMLHLQKIFLAFSCLCPLAGNIIFKFYHLENKDSQYSVLFLSIVICWSSSANLLILLYGLLTGTKYLHYWAAFGSFKENAHQHLYVIIKASNLPFWSLFSLIGSFGSPKAANFVLYICTIAALTTFFILKFILNKVNKRNDNNQKPELHFNDIVKVNSTPKVIETNILSNSLSINKVSTV</sequence>
<feature type="transmembrane region" description="Helical" evidence="17">
    <location>
        <begin position="152"/>
        <end position="172"/>
    </location>
</feature>
<evidence type="ECO:0000256" key="10">
    <source>
        <dbReference type="ARBA" id="ARBA00023136"/>
    </source>
</evidence>
<keyword evidence="9" id="KW-0406">Ion transport</keyword>
<keyword evidence="8 17" id="KW-1133">Transmembrane helix</keyword>
<feature type="transmembrane region" description="Helical" evidence="17">
    <location>
        <begin position="419"/>
        <end position="443"/>
    </location>
</feature>
<protein>
    <recommendedName>
        <fullName evidence="15">Endosomal/lysosomal proton channel TMEM175</fullName>
    </recommendedName>
    <alternativeName>
        <fullName evidence="16">Potassium channel TMEM175</fullName>
    </alternativeName>
    <alternativeName>
        <fullName evidence="13">Transmembrane protein 175</fullName>
    </alternativeName>
</protein>
<feature type="transmembrane region" description="Helical" evidence="17">
    <location>
        <begin position="80"/>
        <end position="99"/>
    </location>
</feature>
<accession>A0ABM4DB30</accession>
<keyword evidence="4" id="KW-0633">Potassium transport</keyword>
<feature type="transmembrane region" description="Helical" evidence="17">
    <location>
        <begin position="254"/>
        <end position="276"/>
    </location>
</feature>
<dbReference type="PANTHER" id="PTHR31462">
    <property type="entry name" value="ENDOSOMAL/LYSOSOMAL POTASSIUM CHANNEL TMEM175"/>
    <property type="match status" value="1"/>
</dbReference>
<evidence type="ECO:0000256" key="3">
    <source>
        <dbReference type="ARBA" id="ARBA00022448"/>
    </source>
</evidence>
<feature type="transmembrane region" description="Helical" evidence="17">
    <location>
        <begin position="184"/>
        <end position="206"/>
    </location>
</feature>
<evidence type="ECO:0000256" key="8">
    <source>
        <dbReference type="ARBA" id="ARBA00022989"/>
    </source>
</evidence>
<evidence type="ECO:0000256" key="2">
    <source>
        <dbReference type="ARBA" id="ARBA00006920"/>
    </source>
</evidence>
<evidence type="ECO:0000256" key="15">
    <source>
        <dbReference type="ARBA" id="ARBA00034544"/>
    </source>
</evidence>
<gene>
    <name evidence="19" type="primary">LOC124815817</name>
</gene>
<keyword evidence="7" id="KW-0630">Potassium</keyword>
<evidence type="ECO:0000256" key="7">
    <source>
        <dbReference type="ARBA" id="ARBA00022958"/>
    </source>
</evidence>
<feature type="transmembrane region" description="Helical" evidence="17">
    <location>
        <begin position="111"/>
        <end position="132"/>
    </location>
</feature>
<dbReference type="Proteomes" id="UP001652625">
    <property type="component" value="Chromosome 13"/>
</dbReference>
<dbReference type="PANTHER" id="PTHR31462:SF5">
    <property type="entry name" value="ENDOSOMAL_LYSOSOMAL PROTON CHANNEL TMEM175"/>
    <property type="match status" value="1"/>
</dbReference>
<proteinExistence type="inferred from homology"/>
<evidence type="ECO:0000256" key="14">
    <source>
        <dbReference type="ARBA" id="ARBA00034430"/>
    </source>
</evidence>